<comment type="caution">
    <text evidence="4">The sequence shown here is derived from an EMBL/GenBank/DDBJ whole genome shotgun (WGS) entry which is preliminary data.</text>
</comment>
<evidence type="ECO:0000313" key="5">
    <source>
        <dbReference type="Proteomes" id="UP001595715"/>
    </source>
</evidence>
<reference evidence="5" key="1">
    <citation type="journal article" date="2019" name="Int. J. Syst. Evol. Microbiol.">
        <title>The Global Catalogue of Microorganisms (GCM) 10K type strain sequencing project: providing services to taxonomists for standard genome sequencing and annotation.</title>
        <authorList>
            <consortium name="The Broad Institute Genomics Platform"/>
            <consortium name="The Broad Institute Genome Sequencing Center for Infectious Disease"/>
            <person name="Wu L."/>
            <person name="Ma J."/>
        </authorList>
    </citation>
    <scope>NUCLEOTIDE SEQUENCE [LARGE SCALE GENOMIC DNA]</scope>
    <source>
        <strain evidence="5">IBRC-M 10987</strain>
    </source>
</reference>
<dbReference type="SUPFAM" id="SSF51338">
    <property type="entry name" value="Composite domain of metallo-dependent hydrolases"/>
    <property type="match status" value="1"/>
</dbReference>
<evidence type="ECO:0000259" key="3">
    <source>
        <dbReference type="Pfam" id="PF07969"/>
    </source>
</evidence>
<dbReference type="SUPFAM" id="SSF51556">
    <property type="entry name" value="Metallo-dependent hydrolases"/>
    <property type="match status" value="1"/>
</dbReference>
<feature type="region of interest" description="Disordered" evidence="1">
    <location>
        <begin position="42"/>
        <end position="98"/>
    </location>
</feature>
<evidence type="ECO:0000256" key="1">
    <source>
        <dbReference type="SAM" id="MobiDB-lite"/>
    </source>
</evidence>
<keyword evidence="5" id="KW-1185">Reference proteome</keyword>
<protein>
    <submittedName>
        <fullName evidence="4">Amidohydrolase family protein</fullName>
    </submittedName>
</protein>
<dbReference type="PANTHER" id="PTHR11647">
    <property type="entry name" value="HYDRANTOINASE/DIHYDROPYRIMIDINASE FAMILY MEMBER"/>
    <property type="match status" value="1"/>
</dbReference>
<gene>
    <name evidence="4" type="ORF">ACFOZ8_13875</name>
</gene>
<dbReference type="NCBIfam" id="NF006560">
    <property type="entry name" value="PRK09061.1"/>
    <property type="match status" value="1"/>
</dbReference>
<dbReference type="EMBL" id="JBHSAM010000025">
    <property type="protein sequence ID" value="MFC4100742.1"/>
    <property type="molecule type" value="Genomic_DNA"/>
</dbReference>
<keyword evidence="2" id="KW-0812">Transmembrane</keyword>
<dbReference type="Gene3D" id="3.20.20.140">
    <property type="entry name" value="Metal-dependent hydrolases"/>
    <property type="match status" value="1"/>
</dbReference>
<evidence type="ECO:0000256" key="2">
    <source>
        <dbReference type="SAM" id="Phobius"/>
    </source>
</evidence>
<dbReference type="InterPro" id="IPR050378">
    <property type="entry name" value="Metallo-dep_Hydrolases_sf"/>
</dbReference>
<dbReference type="InterPro" id="IPR013108">
    <property type="entry name" value="Amidohydro_3"/>
</dbReference>
<feature type="domain" description="Amidohydrolase 3" evidence="3">
    <location>
        <begin position="276"/>
        <end position="543"/>
    </location>
</feature>
<evidence type="ECO:0000313" key="4">
    <source>
        <dbReference type="EMBL" id="MFC4100742.1"/>
    </source>
</evidence>
<keyword evidence="2" id="KW-1133">Transmembrane helix</keyword>
<dbReference type="PANTHER" id="PTHR11647:SF1">
    <property type="entry name" value="COLLAPSIN RESPONSE MEDIATOR PROTEIN"/>
    <property type="match status" value="1"/>
</dbReference>
<feature type="transmembrane region" description="Helical" evidence="2">
    <location>
        <begin position="20"/>
        <end position="38"/>
    </location>
</feature>
<name>A0ABV8K411_9BACL</name>
<dbReference type="InterPro" id="IPR032466">
    <property type="entry name" value="Metal_Hydrolase"/>
</dbReference>
<dbReference type="Proteomes" id="UP001595715">
    <property type="component" value="Unassembled WGS sequence"/>
</dbReference>
<dbReference type="Gene3D" id="2.30.40.10">
    <property type="entry name" value="Urease, subunit C, domain 1"/>
    <property type="match status" value="2"/>
</dbReference>
<dbReference type="Pfam" id="PF07969">
    <property type="entry name" value="Amidohydro_3"/>
    <property type="match status" value="1"/>
</dbReference>
<keyword evidence="2" id="KW-0472">Membrane</keyword>
<accession>A0ABV8K411</accession>
<proteinExistence type="predicted"/>
<sequence length="685" mass="73546">MSSRQDRNKRGRGSMRGIMVIAIVLVLGFAGYLAYSMVQENSQSPGNTAEQGAGNSGAGGNAGASNSGQAGGSNAGSGSENAGEGEGKGEEADKPEQTPAELLEATVTDADLAKEYDIVITGGRVINPETKLDQEGLNVGVTDGTIGVVTSKALKGKKTIDAKGLVVSPGFIDNLSYDPNPLGVWQKIGDGVTSNIAMHGGTSTPKAWYAHYERDMPPVNFGASYFYTQARNQFKLSRYDAAKPEQIAKLREQAEEALNNGALGISFSLEYVPGISAEEIIPLMELANEYNVPVYFHGRYSDAEAPGTELEGTQELIDYGEKTGAAVHIDHINSTGGTFSMQEALGMIEKARAEGYDITACVYPYDYWGTYLNSARFDEGWQQRFRISYEDLQIAGTSERLTKESFTKYQKQGKLAVAYAIPAEAVVQAFQAPFVMIGSDAILEPSNNNHPRASGTFARTLGMYVREQQVMSLMDGIAKLSLMPAQRLEKQAPALRKKGRIAKGMDADIVIFNPDTVTDKSTVENPELMSAGIDYVLVAGQVVLDRGTMNKKVRLGEPLRSQFQRVGANTAAGTLQWEGASYPVLSYNQASYVDVEALAEHGYTLTWDAVSKTFALAKGEGGQTAGTAGQMPKNGELMLERGYRIVSGEVSSELLSIGKRAFAPVSFLNSIGLSAENDGDAWTIE</sequence>
<organism evidence="4 5">
    <name type="scientific">Paenibacillus xanthanilyticus</name>
    <dbReference type="NCBI Taxonomy" id="1783531"/>
    <lineage>
        <taxon>Bacteria</taxon>
        <taxon>Bacillati</taxon>
        <taxon>Bacillota</taxon>
        <taxon>Bacilli</taxon>
        <taxon>Bacillales</taxon>
        <taxon>Paenibacillaceae</taxon>
        <taxon>Paenibacillus</taxon>
    </lineage>
</organism>
<dbReference type="RefSeq" id="WP_377719390.1">
    <property type="nucleotide sequence ID" value="NZ_JBHSAM010000025.1"/>
</dbReference>
<feature type="compositionally biased region" description="Basic and acidic residues" evidence="1">
    <location>
        <begin position="85"/>
        <end position="96"/>
    </location>
</feature>
<dbReference type="InterPro" id="IPR011059">
    <property type="entry name" value="Metal-dep_hydrolase_composite"/>
</dbReference>